<feature type="transmembrane region" description="Helical" evidence="1">
    <location>
        <begin position="12"/>
        <end position="32"/>
    </location>
</feature>
<feature type="transmembrane region" description="Helical" evidence="1">
    <location>
        <begin position="38"/>
        <end position="59"/>
    </location>
</feature>
<evidence type="ECO:0008006" key="4">
    <source>
        <dbReference type="Google" id="ProtNLM"/>
    </source>
</evidence>
<protein>
    <recommendedName>
        <fullName evidence="4">DUF2178 domain-containing protein</fullName>
    </recommendedName>
</protein>
<dbReference type="EMBL" id="SMAL01000003">
    <property type="protein sequence ID" value="TCT15644.1"/>
    <property type="molecule type" value="Genomic_DNA"/>
</dbReference>
<evidence type="ECO:0000256" key="1">
    <source>
        <dbReference type="SAM" id="Phobius"/>
    </source>
</evidence>
<keyword evidence="1" id="KW-1133">Transmembrane helix</keyword>
<accession>A0A4R3MNM7</accession>
<evidence type="ECO:0000313" key="3">
    <source>
        <dbReference type="Proteomes" id="UP000294902"/>
    </source>
</evidence>
<keyword evidence="1" id="KW-0472">Membrane</keyword>
<keyword evidence="3" id="KW-1185">Reference proteome</keyword>
<organism evidence="2 3">
    <name type="scientific">Natranaerovirga pectinivora</name>
    <dbReference type="NCBI Taxonomy" id="682400"/>
    <lineage>
        <taxon>Bacteria</taxon>
        <taxon>Bacillati</taxon>
        <taxon>Bacillota</taxon>
        <taxon>Clostridia</taxon>
        <taxon>Lachnospirales</taxon>
        <taxon>Natranaerovirgaceae</taxon>
        <taxon>Natranaerovirga</taxon>
    </lineage>
</organism>
<keyword evidence="1" id="KW-0812">Transmembrane</keyword>
<proteinExistence type="predicted"/>
<feature type="transmembrane region" description="Helical" evidence="1">
    <location>
        <begin position="120"/>
        <end position="139"/>
    </location>
</feature>
<name>A0A4R3MNM7_9FIRM</name>
<dbReference type="Proteomes" id="UP000294902">
    <property type="component" value="Unassembled WGS sequence"/>
</dbReference>
<gene>
    <name evidence="2" type="ORF">EDC18_103352</name>
</gene>
<dbReference type="AlphaFoldDB" id="A0A4R3MNM7"/>
<dbReference type="RefSeq" id="WP_132251503.1">
    <property type="nucleotide sequence ID" value="NZ_SMAL01000003.1"/>
</dbReference>
<comment type="caution">
    <text evidence="2">The sequence shown here is derived from an EMBL/GenBank/DDBJ whole genome shotgun (WGS) entry which is preliminary data.</text>
</comment>
<feature type="transmembrane region" description="Helical" evidence="1">
    <location>
        <begin position="95"/>
        <end position="114"/>
    </location>
</feature>
<evidence type="ECO:0000313" key="2">
    <source>
        <dbReference type="EMBL" id="TCT15644.1"/>
    </source>
</evidence>
<sequence>MNNKNYKKTYKPLIAWIIAFLVITIIIALTLSDVSRKVSVLGFLISMVISLYILFFIIYKGEYVYWINGGPDYEEAKEATSEKRKKYAKAHLDKFLKMMLISFLYSIISLLFNFSTWIDFLLIIMLIIITGISTISIKYDK</sequence>
<reference evidence="2 3" key="1">
    <citation type="submission" date="2019-03" db="EMBL/GenBank/DDBJ databases">
        <title>Genomic Encyclopedia of Type Strains, Phase IV (KMG-IV): sequencing the most valuable type-strain genomes for metagenomic binning, comparative biology and taxonomic classification.</title>
        <authorList>
            <person name="Goeker M."/>
        </authorList>
    </citation>
    <scope>NUCLEOTIDE SEQUENCE [LARGE SCALE GENOMIC DNA]</scope>
    <source>
        <strain evidence="2 3">DSM 24629</strain>
    </source>
</reference>
<dbReference type="OrthoDB" id="2086236at2"/>